<protein>
    <recommendedName>
        <fullName evidence="2">Endonuclease/exonuclease/phosphatase domain-containing protein</fullName>
    </recommendedName>
</protein>
<proteinExistence type="predicted"/>
<feature type="region of interest" description="Disordered" evidence="1">
    <location>
        <begin position="396"/>
        <end position="421"/>
    </location>
</feature>
<dbReference type="PANTHER" id="PTHR41349:SF1">
    <property type="entry name" value="PROTEIN CBG08683"/>
    <property type="match status" value="1"/>
</dbReference>
<dbReference type="SUPFAM" id="SSF56219">
    <property type="entry name" value="DNase I-like"/>
    <property type="match status" value="1"/>
</dbReference>
<reference evidence="3" key="1">
    <citation type="submission" date="2022-10" db="EMBL/GenBank/DDBJ databases">
        <title>The complete genomes of actinobacterial strains from the NBC collection.</title>
        <authorList>
            <person name="Joergensen T.S."/>
            <person name="Alvarez Arevalo M."/>
            <person name="Sterndorff E.B."/>
            <person name="Faurdal D."/>
            <person name="Vuksanovic O."/>
            <person name="Mourched A.-S."/>
            <person name="Charusanti P."/>
            <person name="Shaw S."/>
            <person name="Blin K."/>
            <person name="Weber T."/>
        </authorList>
    </citation>
    <scope>NUCLEOTIDE SEQUENCE</scope>
    <source>
        <strain evidence="3">NBC_00060</strain>
    </source>
</reference>
<feature type="compositionally biased region" description="Basic and acidic residues" evidence="1">
    <location>
        <begin position="396"/>
        <end position="407"/>
    </location>
</feature>
<sequence length="472" mass="49305">MSPLRTAAAPAATLTLTAPTAPREGDRLAFHWATDAPDPKNWIGIYDGDRRPGTGSSLVWSYVTAASGDVTLDTSGLGEGVYTAYLLAKDGYGVLARTPPITVAARPPVVRPHAVTDAFTTGAYGPGERVSVALAPLWIRPAGNPSGTPSFRRLSGDAWLTVGPDGTVTGTAPARPGAHPGRIAVAVRDSAGGSDTVTVQVPVRRPGARPTLTVASLNLWDAGAHTADAHEKLLRLVLGQRLDVVALQESAASSAKALAGALGWYAHDTAAGVGLLSRFPLDDASAPLADVPTVAATLRLPGGRAVRVWAAQLDESGYGPYALRDGRSPAEVEAAERKSARYRQATALLAAMKKDLASRRTPLVLAAGLASPSHLDRGARVRWPVTVALAAAGLRDAHREAHPRPAREPGATWSPVRPDEPQDRIDQVQYAGPLQVEAAHTLCTGWPRPVPDTTANGWPSDHAAPAVTFTLH</sequence>
<evidence type="ECO:0000313" key="3">
    <source>
        <dbReference type="EMBL" id="WTU40168.1"/>
    </source>
</evidence>
<evidence type="ECO:0000259" key="2">
    <source>
        <dbReference type="Pfam" id="PF03372"/>
    </source>
</evidence>
<dbReference type="GO" id="GO:0003824">
    <property type="term" value="F:catalytic activity"/>
    <property type="evidence" value="ECO:0007669"/>
    <property type="project" value="InterPro"/>
</dbReference>
<dbReference type="Gene3D" id="3.60.10.10">
    <property type="entry name" value="Endonuclease/exonuclease/phosphatase"/>
    <property type="match status" value="1"/>
</dbReference>
<dbReference type="InterPro" id="IPR005135">
    <property type="entry name" value="Endo/exonuclease/phosphatase"/>
</dbReference>
<dbReference type="InterPro" id="IPR036691">
    <property type="entry name" value="Endo/exonu/phosph_ase_sf"/>
</dbReference>
<dbReference type="PANTHER" id="PTHR41349">
    <property type="match status" value="1"/>
</dbReference>
<gene>
    <name evidence="3" type="ORF">OHV25_11555</name>
</gene>
<evidence type="ECO:0000256" key="1">
    <source>
        <dbReference type="SAM" id="MobiDB-lite"/>
    </source>
</evidence>
<dbReference type="Pfam" id="PF03372">
    <property type="entry name" value="Exo_endo_phos"/>
    <property type="match status" value="1"/>
</dbReference>
<dbReference type="AlphaFoldDB" id="A0AAU2GWC7"/>
<dbReference type="EMBL" id="CP108253">
    <property type="protein sequence ID" value="WTU40168.1"/>
    <property type="molecule type" value="Genomic_DNA"/>
</dbReference>
<feature type="domain" description="Endonuclease/exonuclease/phosphatase" evidence="2">
    <location>
        <begin position="224"/>
        <end position="285"/>
    </location>
</feature>
<organism evidence="3">
    <name type="scientific">Streptomyces sp. NBC_00060</name>
    <dbReference type="NCBI Taxonomy" id="2975636"/>
    <lineage>
        <taxon>Bacteria</taxon>
        <taxon>Bacillati</taxon>
        <taxon>Actinomycetota</taxon>
        <taxon>Actinomycetes</taxon>
        <taxon>Kitasatosporales</taxon>
        <taxon>Streptomycetaceae</taxon>
        <taxon>Streptomyces</taxon>
    </lineage>
</organism>
<name>A0AAU2GWC7_9ACTN</name>
<accession>A0AAU2GWC7</accession>